<name>A0A0M3ID81_ASCLU</name>
<dbReference type="Proteomes" id="UP000036681">
    <property type="component" value="Unplaced"/>
</dbReference>
<dbReference type="AlphaFoldDB" id="A0A0M3ID81"/>
<evidence type="ECO:0000256" key="1">
    <source>
        <dbReference type="SAM" id="MobiDB-lite"/>
    </source>
</evidence>
<evidence type="ECO:0000313" key="3">
    <source>
        <dbReference type="WBParaSite" id="ALUE_0001595201-mRNA-1"/>
    </source>
</evidence>
<dbReference type="WBParaSite" id="ALUE_0001595201-mRNA-1">
    <property type="protein sequence ID" value="ALUE_0001595201-mRNA-1"/>
    <property type="gene ID" value="ALUE_0001595201"/>
</dbReference>
<evidence type="ECO:0000313" key="2">
    <source>
        <dbReference type="Proteomes" id="UP000036681"/>
    </source>
</evidence>
<organism evidence="2 3">
    <name type="scientific">Ascaris lumbricoides</name>
    <name type="common">Giant roundworm</name>
    <dbReference type="NCBI Taxonomy" id="6252"/>
    <lineage>
        <taxon>Eukaryota</taxon>
        <taxon>Metazoa</taxon>
        <taxon>Ecdysozoa</taxon>
        <taxon>Nematoda</taxon>
        <taxon>Chromadorea</taxon>
        <taxon>Rhabditida</taxon>
        <taxon>Spirurina</taxon>
        <taxon>Ascaridomorpha</taxon>
        <taxon>Ascaridoidea</taxon>
        <taxon>Ascarididae</taxon>
        <taxon>Ascaris</taxon>
    </lineage>
</organism>
<accession>A0A0M3ID81</accession>
<sequence>MRSLRLPFHSFCAHLHTIHCCIMADHNQSDITSTGTSLGSSSQLPSTSSYDRDTSGPLFPSVRSDSVSTNVRRMAEMAPGTSRR</sequence>
<feature type="compositionally biased region" description="Low complexity" evidence="1">
    <location>
        <begin position="32"/>
        <end position="49"/>
    </location>
</feature>
<feature type="region of interest" description="Disordered" evidence="1">
    <location>
        <begin position="31"/>
        <end position="84"/>
    </location>
</feature>
<keyword evidence="2" id="KW-1185">Reference proteome</keyword>
<protein>
    <submittedName>
        <fullName evidence="3">Secreted protein</fullName>
    </submittedName>
</protein>
<proteinExistence type="predicted"/>
<reference evidence="3" key="1">
    <citation type="submission" date="2017-02" db="UniProtKB">
        <authorList>
            <consortium name="WormBaseParasite"/>
        </authorList>
    </citation>
    <scope>IDENTIFICATION</scope>
</reference>